<comment type="caution">
    <text evidence="9">The sequence shown here is derived from an EMBL/GenBank/DDBJ whole genome shotgun (WGS) entry which is preliminary data.</text>
</comment>
<keyword evidence="3" id="KW-0328">Glycosyltransferase</keyword>
<sequence length="502" mass="55274">MAIFLASLVYYGLCMFPGLGGELNAGDSTKIQILGHTPIMLHGPGYPSVLLLGAGVRALGLPLPPWWTMTFALAVVPAAFANAVAVLIVYRLTRHIRTAIAAALLLGTSSLMAIQATEAEVYPLALAFILTTVFLLLLFVESRRVGFFIAACAVYAASFGNHLMMIMLLPLFIGVTALHFRLIMRPRTIAAVAFFILLGASQYLYLAYTAYSPHTAYSEYMPLPPPPMELVEYIRGTYFADLYGSGLDSTRTLEVLVDTLRSAHPWVSAPLIVIGIALFVVGYKRRDAGWRGLALVYGAALCFTPFMLWYGAYDIRAFHLPVLGPLLVAVVATSAWWLARRPIFRDAVATLLLVIGIVRGEHVANLLQDREPLFDGLKPSIRQMVADAPVEHPLFVMPYGLRMAALYYELSGELPRSPAYRVWWRAVPEIKHRAEVGGVVVPTDGFQFVQWIEHERPELRCTTREVPLQERRWPAYAFVCHSGSAPPPGGATFKVSAPTVGQ</sequence>
<dbReference type="InterPro" id="IPR050297">
    <property type="entry name" value="LipidA_mod_glycosyltrf_83"/>
</dbReference>
<feature type="transmembrane region" description="Helical" evidence="8">
    <location>
        <begin position="293"/>
        <end position="312"/>
    </location>
</feature>
<keyword evidence="4" id="KW-0808">Transferase</keyword>
<evidence type="ECO:0000256" key="5">
    <source>
        <dbReference type="ARBA" id="ARBA00022692"/>
    </source>
</evidence>
<evidence type="ECO:0000256" key="4">
    <source>
        <dbReference type="ARBA" id="ARBA00022679"/>
    </source>
</evidence>
<gene>
    <name evidence="9" type="ORF">N5A92_01480</name>
</gene>
<feature type="transmembrane region" description="Helical" evidence="8">
    <location>
        <begin position="70"/>
        <end position="90"/>
    </location>
</feature>
<evidence type="ECO:0000256" key="1">
    <source>
        <dbReference type="ARBA" id="ARBA00004651"/>
    </source>
</evidence>
<evidence type="ECO:0000256" key="2">
    <source>
        <dbReference type="ARBA" id="ARBA00022475"/>
    </source>
</evidence>
<feature type="transmembrane region" description="Helical" evidence="8">
    <location>
        <begin position="121"/>
        <end position="140"/>
    </location>
</feature>
<keyword evidence="10" id="KW-1185">Reference proteome</keyword>
<dbReference type="RefSeq" id="WP_260900047.1">
    <property type="nucleotide sequence ID" value="NZ_JAOCZP010000001.1"/>
</dbReference>
<keyword evidence="2" id="KW-1003">Cell membrane</keyword>
<evidence type="ECO:0000313" key="9">
    <source>
        <dbReference type="EMBL" id="MCT7373720.1"/>
    </source>
</evidence>
<evidence type="ECO:0000256" key="8">
    <source>
        <dbReference type="SAM" id="Phobius"/>
    </source>
</evidence>
<feature type="transmembrane region" description="Helical" evidence="8">
    <location>
        <begin position="318"/>
        <end position="339"/>
    </location>
</feature>
<proteinExistence type="predicted"/>
<evidence type="ECO:0000256" key="6">
    <source>
        <dbReference type="ARBA" id="ARBA00022989"/>
    </source>
</evidence>
<keyword evidence="7 8" id="KW-0472">Membrane</keyword>
<feature type="transmembrane region" description="Helical" evidence="8">
    <location>
        <begin position="44"/>
        <end position="63"/>
    </location>
</feature>
<accession>A0ABT2LGS4</accession>
<dbReference type="PANTHER" id="PTHR33908">
    <property type="entry name" value="MANNOSYLTRANSFERASE YKCB-RELATED"/>
    <property type="match status" value="1"/>
</dbReference>
<name>A0ABT2LGS4_9HYPH</name>
<keyword evidence="5 8" id="KW-0812">Transmembrane</keyword>
<evidence type="ECO:0000313" key="10">
    <source>
        <dbReference type="Proteomes" id="UP001320831"/>
    </source>
</evidence>
<feature type="transmembrane region" description="Helical" evidence="8">
    <location>
        <begin position="263"/>
        <end position="281"/>
    </location>
</feature>
<evidence type="ECO:0000256" key="7">
    <source>
        <dbReference type="ARBA" id="ARBA00023136"/>
    </source>
</evidence>
<organism evidence="9 10">
    <name type="scientific">Chelativorans salis</name>
    <dbReference type="NCBI Taxonomy" id="2978478"/>
    <lineage>
        <taxon>Bacteria</taxon>
        <taxon>Pseudomonadati</taxon>
        <taxon>Pseudomonadota</taxon>
        <taxon>Alphaproteobacteria</taxon>
        <taxon>Hyphomicrobiales</taxon>
        <taxon>Phyllobacteriaceae</taxon>
        <taxon>Chelativorans</taxon>
    </lineage>
</organism>
<feature type="transmembrane region" description="Helical" evidence="8">
    <location>
        <begin position="146"/>
        <end position="177"/>
    </location>
</feature>
<dbReference type="PANTHER" id="PTHR33908:SF11">
    <property type="entry name" value="MEMBRANE PROTEIN"/>
    <property type="match status" value="1"/>
</dbReference>
<reference evidence="9 10" key="1">
    <citation type="submission" date="2022-09" db="EMBL/GenBank/DDBJ databases">
        <title>Chelativorans salina sp. nov., a novel slightly halophilic bacterium isolated from a saline lake sediment enrichment.</title>
        <authorList>
            <person name="Gao L."/>
            <person name="Fang B.-Z."/>
            <person name="Li W.-J."/>
        </authorList>
    </citation>
    <scope>NUCLEOTIDE SEQUENCE [LARGE SCALE GENOMIC DNA]</scope>
    <source>
        <strain evidence="9 10">EGI FJ00035</strain>
    </source>
</reference>
<dbReference type="EMBL" id="JAOCZP010000001">
    <property type="protein sequence ID" value="MCT7373720.1"/>
    <property type="molecule type" value="Genomic_DNA"/>
</dbReference>
<evidence type="ECO:0000256" key="3">
    <source>
        <dbReference type="ARBA" id="ARBA00022676"/>
    </source>
</evidence>
<feature type="transmembrane region" description="Helical" evidence="8">
    <location>
        <begin position="96"/>
        <end position="114"/>
    </location>
</feature>
<keyword evidence="6 8" id="KW-1133">Transmembrane helix</keyword>
<feature type="transmembrane region" description="Helical" evidence="8">
    <location>
        <begin position="189"/>
        <end position="211"/>
    </location>
</feature>
<protein>
    <submittedName>
        <fullName evidence="9">DUF2723 domain-containing protein</fullName>
    </submittedName>
</protein>
<dbReference type="Proteomes" id="UP001320831">
    <property type="component" value="Unassembled WGS sequence"/>
</dbReference>
<comment type="subcellular location">
    <subcellularLocation>
        <location evidence="1">Cell membrane</location>
        <topology evidence="1">Multi-pass membrane protein</topology>
    </subcellularLocation>
</comment>